<keyword evidence="3 8" id="KW-0808">Transferase</keyword>
<protein>
    <submittedName>
        <fullName evidence="8">Cysteine methyltransferase</fullName>
    </submittedName>
</protein>
<feature type="non-terminal residue" evidence="8">
    <location>
        <position position="1"/>
    </location>
</feature>
<evidence type="ECO:0000259" key="7">
    <source>
        <dbReference type="Pfam" id="PF01035"/>
    </source>
</evidence>
<dbReference type="InterPro" id="IPR036217">
    <property type="entry name" value="MethylDNA_cys_MeTrfase_DNAb"/>
</dbReference>
<dbReference type="InterPro" id="IPR014048">
    <property type="entry name" value="MethylDNA_cys_MeTrfase_DNA-bd"/>
</dbReference>
<name>A0A2M8EV79_9BACT</name>
<comment type="catalytic activity">
    <reaction evidence="1">
        <text>a 4-O-methyl-thymidine in DNA + L-cysteinyl-[protein] = a thymidine in DNA + S-methyl-L-cysteinyl-[protein]</text>
        <dbReference type="Rhea" id="RHEA:53428"/>
        <dbReference type="Rhea" id="RHEA-COMP:10131"/>
        <dbReference type="Rhea" id="RHEA-COMP:10132"/>
        <dbReference type="Rhea" id="RHEA-COMP:13555"/>
        <dbReference type="Rhea" id="RHEA-COMP:13556"/>
        <dbReference type="ChEBI" id="CHEBI:29950"/>
        <dbReference type="ChEBI" id="CHEBI:82612"/>
        <dbReference type="ChEBI" id="CHEBI:137386"/>
        <dbReference type="ChEBI" id="CHEBI:137387"/>
        <dbReference type="EC" id="2.1.1.63"/>
    </reaction>
</comment>
<evidence type="ECO:0000313" key="9">
    <source>
        <dbReference type="Proteomes" id="UP000230885"/>
    </source>
</evidence>
<dbReference type="PROSITE" id="PS00374">
    <property type="entry name" value="MGMT"/>
    <property type="match status" value="1"/>
</dbReference>
<keyword evidence="5" id="KW-0234">DNA repair</keyword>
<dbReference type="Pfam" id="PF01035">
    <property type="entry name" value="DNA_binding_1"/>
    <property type="match status" value="1"/>
</dbReference>
<gene>
    <name evidence="8" type="ORF">CO053_01510</name>
</gene>
<evidence type="ECO:0000256" key="6">
    <source>
        <dbReference type="ARBA" id="ARBA00049348"/>
    </source>
</evidence>
<reference evidence="9" key="1">
    <citation type="submission" date="2017-09" db="EMBL/GenBank/DDBJ databases">
        <title>Depth-based differentiation of microbial function through sediment-hosted aquifers and enrichment of novel symbionts in the deep terrestrial subsurface.</title>
        <authorList>
            <person name="Probst A.J."/>
            <person name="Ladd B."/>
            <person name="Jarett J.K."/>
            <person name="Geller-Mcgrath D.E."/>
            <person name="Sieber C.M.K."/>
            <person name="Emerson J.B."/>
            <person name="Anantharaman K."/>
            <person name="Thomas B.C."/>
            <person name="Malmstrom R."/>
            <person name="Stieglmeier M."/>
            <person name="Klingl A."/>
            <person name="Woyke T."/>
            <person name="Ryan C.M."/>
            <person name="Banfield J.F."/>
        </authorList>
    </citation>
    <scope>NUCLEOTIDE SEQUENCE [LARGE SCALE GENOMIC DNA]</scope>
</reference>
<comment type="catalytic activity">
    <reaction evidence="6">
        <text>a 6-O-methyl-2'-deoxyguanosine in DNA + L-cysteinyl-[protein] = S-methyl-L-cysteinyl-[protein] + a 2'-deoxyguanosine in DNA</text>
        <dbReference type="Rhea" id="RHEA:24000"/>
        <dbReference type="Rhea" id="RHEA-COMP:10131"/>
        <dbReference type="Rhea" id="RHEA-COMP:10132"/>
        <dbReference type="Rhea" id="RHEA-COMP:11367"/>
        <dbReference type="Rhea" id="RHEA-COMP:11368"/>
        <dbReference type="ChEBI" id="CHEBI:29950"/>
        <dbReference type="ChEBI" id="CHEBI:82612"/>
        <dbReference type="ChEBI" id="CHEBI:85445"/>
        <dbReference type="ChEBI" id="CHEBI:85448"/>
        <dbReference type="EC" id="2.1.1.63"/>
    </reaction>
</comment>
<dbReference type="GO" id="GO:0032259">
    <property type="term" value="P:methylation"/>
    <property type="evidence" value="ECO:0007669"/>
    <property type="project" value="UniProtKB-KW"/>
</dbReference>
<evidence type="ECO:0000256" key="2">
    <source>
        <dbReference type="ARBA" id="ARBA00022603"/>
    </source>
</evidence>
<dbReference type="SUPFAM" id="SSF46767">
    <property type="entry name" value="Methylated DNA-protein cysteine methyltransferase, C-terminal domain"/>
    <property type="match status" value="1"/>
</dbReference>
<comment type="caution">
    <text evidence="8">The sequence shown here is derived from an EMBL/GenBank/DDBJ whole genome shotgun (WGS) entry which is preliminary data.</text>
</comment>
<dbReference type="InterPro" id="IPR036388">
    <property type="entry name" value="WH-like_DNA-bd_sf"/>
</dbReference>
<sequence length="56" mass="6296">TTPRVVGFALHKNPDPKNIPCHRVVFKDGSLSQSYAFEGINKQKQRLVDEGVRVAF</sequence>
<evidence type="ECO:0000256" key="1">
    <source>
        <dbReference type="ARBA" id="ARBA00001286"/>
    </source>
</evidence>
<dbReference type="Gene3D" id="1.10.10.10">
    <property type="entry name" value="Winged helix-like DNA-binding domain superfamily/Winged helix DNA-binding domain"/>
    <property type="match status" value="1"/>
</dbReference>
<dbReference type="CDD" id="cd06445">
    <property type="entry name" value="ATase"/>
    <property type="match status" value="1"/>
</dbReference>
<dbReference type="EMBL" id="PFSE01000021">
    <property type="protein sequence ID" value="PJC29033.1"/>
    <property type="molecule type" value="Genomic_DNA"/>
</dbReference>
<organism evidence="8 9">
    <name type="scientific">Candidatus Shapirobacteria bacterium CG_4_9_14_0_2_um_filter_40_11</name>
    <dbReference type="NCBI Taxonomy" id="1974876"/>
    <lineage>
        <taxon>Bacteria</taxon>
        <taxon>Candidatus Shapironibacteriota</taxon>
    </lineage>
</organism>
<dbReference type="AlphaFoldDB" id="A0A2M8EV79"/>
<evidence type="ECO:0000256" key="3">
    <source>
        <dbReference type="ARBA" id="ARBA00022679"/>
    </source>
</evidence>
<evidence type="ECO:0000256" key="4">
    <source>
        <dbReference type="ARBA" id="ARBA00022763"/>
    </source>
</evidence>
<dbReference type="GO" id="GO:0003908">
    <property type="term" value="F:methylated-DNA-[protein]-cysteine S-methyltransferase activity"/>
    <property type="evidence" value="ECO:0007669"/>
    <property type="project" value="UniProtKB-EC"/>
</dbReference>
<dbReference type="Proteomes" id="UP000230885">
    <property type="component" value="Unassembled WGS sequence"/>
</dbReference>
<feature type="domain" description="Methylated-DNA-[protein]-cysteine S-methyltransferase DNA binding" evidence="7">
    <location>
        <begin position="2"/>
        <end position="52"/>
    </location>
</feature>
<evidence type="ECO:0000313" key="8">
    <source>
        <dbReference type="EMBL" id="PJC29033.1"/>
    </source>
</evidence>
<evidence type="ECO:0000256" key="5">
    <source>
        <dbReference type="ARBA" id="ARBA00023204"/>
    </source>
</evidence>
<keyword evidence="4" id="KW-0227">DNA damage</keyword>
<dbReference type="InterPro" id="IPR001497">
    <property type="entry name" value="MethylDNA_cys_MeTrfase_AS"/>
</dbReference>
<keyword evidence="2 8" id="KW-0489">Methyltransferase</keyword>
<dbReference type="GO" id="GO:0006281">
    <property type="term" value="P:DNA repair"/>
    <property type="evidence" value="ECO:0007669"/>
    <property type="project" value="UniProtKB-KW"/>
</dbReference>
<accession>A0A2M8EV79</accession>
<proteinExistence type="predicted"/>